<reference evidence="3" key="1">
    <citation type="journal article" date="2010" name="Nat. Biotechnol.">
        <title>Draft genome sequence of the oilseed species Ricinus communis.</title>
        <authorList>
            <person name="Chan A.P."/>
            <person name="Crabtree J."/>
            <person name="Zhao Q."/>
            <person name="Lorenzi H."/>
            <person name="Orvis J."/>
            <person name="Puiu D."/>
            <person name="Melake-Berhan A."/>
            <person name="Jones K.M."/>
            <person name="Redman J."/>
            <person name="Chen G."/>
            <person name="Cahoon E.B."/>
            <person name="Gedil M."/>
            <person name="Stanke M."/>
            <person name="Haas B.J."/>
            <person name="Wortman J.R."/>
            <person name="Fraser-Liggett C.M."/>
            <person name="Ravel J."/>
            <person name="Rabinowicz P.D."/>
        </authorList>
    </citation>
    <scope>NUCLEOTIDE SEQUENCE [LARGE SCALE GENOMIC DNA]</scope>
    <source>
        <strain evidence="3">cv. Hale</strain>
    </source>
</reference>
<feature type="domain" description="RNase H type-1" evidence="1">
    <location>
        <begin position="36"/>
        <end position="119"/>
    </location>
</feature>
<dbReference type="CDD" id="cd06222">
    <property type="entry name" value="RNase_H_like"/>
    <property type="match status" value="1"/>
</dbReference>
<evidence type="ECO:0000313" key="2">
    <source>
        <dbReference type="EMBL" id="EEF46138.1"/>
    </source>
</evidence>
<dbReference type="GO" id="GO:0004523">
    <property type="term" value="F:RNA-DNA hybrid ribonuclease activity"/>
    <property type="evidence" value="ECO:0007669"/>
    <property type="project" value="InterPro"/>
</dbReference>
<accession>B9RQW7</accession>
<dbReference type="Gene3D" id="3.30.420.10">
    <property type="entry name" value="Ribonuclease H-like superfamily/Ribonuclease H"/>
    <property type="match status" value="1"/>
</dbReference>
<dbReference type="InterPro" id="IPR036397">
    <property type="entry name" value="RNaseH_sf"/>
</dbReference>
<dbReference type="AlphaFoldDB" id="B9RQW7"/>
<dbReference type="InterPro" id="IPR044730">
    <property type="entry name" value="RNase_H-like_dom_plant"/>
</dbReference>
<dbReference type="InterPro" id="IPR012337">
    <property type="entry name" value="RNaseH-like_sf"/>
</dbReference>
<evidence type="ECO:0000259" key="1">
    <source>
        <dbReference type="Pfam" id="PF13456"/>
    </source>
</evidence>
<name>B9RQW7_RICCO</name>
<dbReference type="SUPFAM" id="SSF53098">
    <property type="entry name" value="Ribonuclease H-like"/>
    <property type="match status" value="1"/>
</dbReference>
<organism evidence="2 3">
    <name type="scientific">Ricinus communis</name>
    <name type="common">Castor bean</name>
    <dbReference type="NCBI Taxonomy" id="3988"/>
    <lineage>
        <taxon>Eukaryota</taxon>
        <taxon>Viridiplantae</taxon>
        <taxon>Streptophyta</taxon>
        <taxon>Embryophyta</taxon>
        <taxon>Tracheophyta</taxon>
        <taxon>Spermatophyta</taxon>
        <taxon>Magnoliopsida</taxon>
        <taxon>eudicotyledons</taxon>
        <taxon>Gunneridae</taxon>
        <taxon>Pentapetalae</taxon>
        <taxon>rosids</taxon>
        <taxon>fabids</taxon>
        <taxon>Malpighiales</taxon>
        <taxon>Euphorbiaceae</taxon>
        <taxon>Acalyphoideae</taxon>
        <taxon>Acalypheae</taxon>
        <taxon>Ricinus</taxon>
    </lineage>
</organism>
<keyword evidence="3" id="KW-1185">Reference proteome</keyword>
<proteinExistence type="predicted"/>
<dbReference type="Proteomes" id="UP000008311">
    <property type="component" value="Unassembled WGS sequence"/>
</dbReference>
<dbReference type="InParanoid" id="B9RQW7"/>
<dbReference type="GO" id="GO:0003676">
    <property type="term" value="F:nucleic acid binding"/>
    <property type="evidence" value="ECO:0007669"/>
    <property type="project" value="InterPro"/>
</dbReference>
<sequence>MAVFDKIEPCPRRSVIRSEKDIHDIGLSKDISEMTPARRDEILAAEVNIIREALLFVLSKSISTLELETDSQVTTNLILGKVSSKWEVEAIILDIQGILKTSPRLTVKWIPREANKAAD</sequence>
<protein>
    <recommendedName>
        <fullName evidence="1">RNase H type-1 domain-containing protein</fullName>
    </recommendedName>
</protein>
<dbReference type="InterPro" id="IPR002156">
    <property type="entry name" value="RNaseH_domain"/>
</dbReference>
<evidence type="ECO:0000313" key="3">
    <source>
        <dbReference type="Proteomes" id="UP000008311"/>
    </source>
</evidence>
<gene>
    <name evidence="2" type="ORF">RCOM_0707300</name>
</gene>
<dbReference type="Pfam" id="PF13456">
    <property type="entry name" value="RVT_3"/>
    <property type="match status" value="1"/>
</dbReference>
<dbReference type="EMBL" id="EQ973802">
    <property type="protein sequence ID" value="EEF46138.1"/>
    <property type="molecule type" value="Genomic_DNA"/>
</dbReference>